<keyword evidence="7" id="KW-0653">Protein transport</keyword>
<proteinExistence type="inferred from homology"/>
<accession>H0I1K9</accession>
<evidence type="ECO:0000256" key="5">
    <source>
        <dbReference type="ARBA" id="ARBA00022989"/>
    </source>
</evidence>
<dbReference type="GO" id="GO:0022857">
    <property type="term" value="F:transmembrane transporter activity"/>
    <property type="evidence" value="ECO:0007669"/>
    <property type="project" value="InterPro"/>
</dbReference>
<evidence type="ECO:0000256" key="1">
    <source>
        <dbReference type="ARBA" id="ARBA00004162"/>
    </source>
</evidence>
<dbReference type="AlphaFoldDB" id="H0I1K9"/>
<keyword evidence="10" id="KW-1185">Reference proteome</keyword>
<evidence type="ECO:0008006" key="11">
    <source>
        <dbReference type="Google" id="ProtNLM"/>
    </source>
</evidence>
<comment type="subcellular location">
    <subcellularLocation>
        <location evidence="1">Cell membrane</location>
        <topology evidence="1">Single-pass membrane protein</topology>
    </subcellularLocation>
    <subcellularLocation>
        <location evidence="7">Cell membrane</location>
        <topology evidence="7">Single-pass type II membrane protein</topology>
    </subcellularLocation>
</comment>
<keyword evidence="3" id="KW-1003">Cell membrane</keyword>
<keyword evidence="4 7" id="KW-0812">Transmembrane</keyword>
<name>H0I1K9_9HYPH</name>
<dbReference type="InterPro" id="IPR003400">
    <property type="entry name" value="ExbD"/>
</dbReference>
<evidence type="ECO:0000256" key="6">
    <source>
        <dbReference type="ARBA" id="ARBA00023136"/>
    </source>
</evidence>
<evidence type="ECO:0000256" key="2">
    <source>
        <dbReference type="ARBA" id="ARBA00005811"/>
    </source>
</evidence>
<dbReference type="OrthoDB" id="8479787at2"/>
<feature type="transmembrane region" description="Helical" evidence="8">
    <location>
        <begin position="15"/>
        <end position="33"/>
    </location>
</feature>
<dbReference type="RefSeq" id="WP_008839916.1">
    <property type="nucleotide sequence ID" value="NZ_AHAM01000285.1"/>
</dbReference>
<evidence type="ECO:0000256" key="4">
    <source>
        <dbReference type="ARBA" id="ARBA00022692"/>
    </source>
</evidence>
<gene>
    <name evidence="9" type="ORF">MAXJ12_31734</name>
</gene>
<dbReference type="GO" id="GO:0015031">
    <property type="term" value="P:protein transport"/>
    <property type="evidence" value="ECO:0007669"/>
    <property type="project" value="UniProtKB-KW"/>
</dbReference>
<evidence type="ECO:0000256" key="8">
    <source>
        <dbReference type="SAM" id="Phobius"/>
    </source>
</evidence>
<organism evidence="9 10">
    <name type="scientific">Mesorhizobium alhagi CCNWXJ12-2</name>
    <dbReference type="NCBI Taxonomy" id="1107882"/>
    <lineage>
        <taxon>Bacteria</taxon>
        <taxon>Pseudomonadati</taxon>
        <taxon>Pseudomonadota</taxon>
        <taxon>Alphaproteobacteria</taxon>
        <taxon>Hyphomicrobiales</taxon>
        <taxon>Phyllobacteriaceae</taxon>
        <taxon>Allomesorhizobium</taxon>
    </lineage>
</organism>
<evidence type="ECO:0000313" key="10">
    <source>
        <dbReference type="Proteomes" id="UP000003250"/>
    </source>
</evidence>
<dbReference type="Pfam" id="PF02472">
    <property type="entry name" value="ExbD"/>
    <property type="match status" value="1"/>
</dbReference>
<dbReference type="Proteomes" id="UP000003250">
    <property type="component" value="Unassembled WGS sequence"/>
</dbReference>
<reference evidence="9 10" key="1">
    <citation type="journal article" date="2012" name="J. Bacteriol.">
        <title>Draft Genome Sequence of Mesorhizobium alhagi CCNWXJ12-2T, a Novel Salt-Resistant Species Isolated from the Desert of Northwestern China.</title>
        <authorList>
            <person name="Zhou M."/>
            <person name="Chen W."/>
            <person name="Chen H."/>
            <person name="Wei G."/>
        </authorList>
    </citation>
    <scope>NUCLEOTIDE SEQUENCE [LARGE SCALE GENOMIC DNA]</scope>
    <source>
        <strain evidence="9 10">CCNWXJ12-2</strain>
    </source>
</reference>
<keyword evidence="7" id="KW-0813">Transport</keyword>
<keyword evidence="5 8" id="KW-1133">Transmembrane helix</keyword>
<dbReference type="EMBL" id="AHAM01000285">
    <property type="protein sequence ID" value="EHK53122.1"/>
    <property type="molecule type" value="Genomic_DNA"/>
</dbReference>
<sequence length="139" mass="15163">MSYIPSRPKRQRPDFSLAVINIVFLLLLFYLATGRLITHGELMTDVPLTQHLPLEHLPRPLLLVTADGSLFLDGAPVSLDVLPGAARKAAENTEFLNILAERTVQADDFVDLLARISTANVPVRIVTLKAQGQSAGKVP</sequence>
<evidence type="ECO:0000256" key="3">
    <source>
        <dbReference type="ARBA" id="ARBA00022475"/>
    </source>
</evidence>
<evidence type="ECO:0000256" key="7">
    <source>
        <dbReference type="RuleBase" id="RU003879"/>
    </source>
</evidence>
<evidence type="ECO:0000313" key="9">
    <source>
        <dbReference type="EMBL" id="EHK53122.1"/>
    </source>
</evidence>
<keyword evidence="6 8" id="KW-0472">Membrane</keyword>
<comment type="similarity">
    <text evidence="2 7">Belongs to the ExbD/TolR family.</text>
</comment>
<dbReference type="GO" id="GO:0005886">
    <property type="term" value="C:plasma membrane"/>
    <property type="evidence" value="ECO:0007669"/>
    <property type="project" value="UniProtKB-SubCell"/>
</dbReference>
<dbReference type="PATRIC" id="fig|1107882.3.peg.6142"/>
<protein>
    <recommendedName>
        <fullName evidence="11">Biopolymer transport protein ExbD/TolR</fullName>
    </recommendedName>
</protein>